<evidence type="ECO:0000259" key="2">
    <source>
        <dbReference type="PROSITE" id="PS51664"/>
    </source>
</evidence>
<dbReference type="PANTHER" id="PTHR37809:SF1">
    <property type="entry name" value="RIBOSOMAL PROTEIN S12 METHYLTHIOTRANSFERASE ACCESSORY FACTOR YCAO"/>
    <property type="match status" value="1"/>
</dbReference>
<dbReference type="Proteomes" id="UP001589536">
    <property type="component" value="Unassembled WGS sequence"/>
</dbReference>
<protein>
    <submittedName>
        <fullName evidence="3">YcaO-like family protein</fullName>
    </submittedName>
</protein>
<sequence length="416" mass="44681">MMIDAARTLDPSLGLVSDARVYVPNEVGLWRTVAHLANDRGTAEHSSGFSSAVGAFDANRRRSLTRGAGEAVERFALVPVPPDSGHLLVTTPCEEKRIDFVSAGLGHASALGSEIPWYRAMDLVSGNESHIPAPVVDYSPRGIPQEAPVARYFDPSPNGAAAGPSERFAKITAIAEIIERDAFLWAWRHRTPLKKFTMKDIPVSLRSDPSTLRFTRLLRTALDAGIHATLAFVPNDDGPLETAVGVILDDTENGQFGAVGLKASADPISALRGALQEALQIRELLLARSPSSGTGDSGVTNDEARADFWTTGPAIGELRGWVQSFSKSPLPRAHPKPDVDDLVRYLDRKGITSHWVSLTHRLPPAIQALGWQAGKAICPGAFPLTMDESKRLCFVPSSPDGPSSRTAFASTPHPLI</sequence>
<keyword evidence="4" id="KW-1185">Reference proteome</keyword>
<reference evidence="3 4" key="1">
    <citation type="submission" date="2024-09" db="EMBL/GenBank/DDBJ databases">
        <authorList>
            <person name="Sun Q."/>
            <person name="Mori K."/>
        </authorList>
    </citation>
    <scope>NUCLEOTIDE SEQUENCE [LARGE SCALE GENOMIC DNA]</scope>
    <source>
        <strain evidence="3 4">JCM 13519</strain>
    </source>
</reference>
<dbReference type="Pfam" id="PF02624">
    <property type="entry name" value="YcaO"/>
    <property type="match status" value="1"/>
</dbReference>
<evidence type="ECO:0000256" key="1">
    <source>
        <dbReference type="SAM" id="MobiDB-lite"/>
    </source>
</evidence>
<feature type="region of interest" description="Disordered" evidence="1">
    <location>
        <begin position="397"/>
        <end position="416"/>
    </location>
</feature>
<dbReference type="RefSeq" id="WP_345033795.1">
    <property type="nucleotide sequence ID" value="NZ_BAABED010000001.1"/>
</dbReference>
<dbReference type="PROSITE" id="PS51664">
    <property type="entry name" value="YCAO"/>
    <property type="match status" value="1"/>
</dbReference>
<feature type="compositionally biased region" description="Polar residues" evidence="1">
    <location>
        <begin position="400"/>
        <end position="409"/>
    </location>
</feature>
<proteinExistence type="predicted"/>
<accession>A0ABV5ULK2</accession>
<dbReference type="PANTHER" id="PTHR37809">
    <property type="entry name" value="RIBOSOMAL PROTEIN S12 METHYLTHIOTRANSFERASE ACCESSORY FACTOR YCAO"/>
    <property type="match status" value="1"/>
</dbReference>
<feature type="domain" description="YcaO" evidence="2">
    <location>
        <begin position="55"/>
        <end position="416"/>
    </location>
</feature>
<dbReference type="InterPro" id="IPR003776">
    <property type="entry name" value="YcaO-like_dom"/>
</dbReference>
<dbReference type="Gene3D" id="3.30.1330.230">
    <property type="match status" value="1"/>
</dbReference>
<evidence type="ECO:0000313" key="3">
    <source>
        <dbReference type="EMBL" id="MFB9713401.1"/>
    </source>
</evidence>
<organism evidence="3 4">
    <name type="scientific">Arthrobacter methylotrophus</name>
    <dbReference type="NCBI Taxonomy" id="121291"/>
    <lineage>
        <taxon>Bacteria</taxon>
        <taxon>Bacillati</taxon>
        <taxon>Actinomycetota</taxon>
        <taxon>Actinomycetes</taxon>
        <taxon>Micrococcales</taxon>
        <taxon>Micrococcaceae</taxon>
        <taxon>Arthrobacter</taxon>
    </lineage>
</organism>
<name>A0ABV5ULK2_9MICC</name>
<evidence type="ECO:0000313" key="4">
    <source>
        <dbReference type="Proteomes" id="UP001589536"/>
    </source>
</evidence>
<gene>
    <name evidence="3" type="ORF">ACFFPI_04445</name>
</gene>
<comment type="caution">
    <text evidence="3">The sequence shown here is derived from an EMBL/GenBank/DDBJ whole genome shotgun (WGS) entry which is preliminary data.</text>
</comment>
<dbReference type="EMBL" id="JBHMBH010000009">
    <property type="protein sequence ID" value="MFB9713401.1"/>
    <property type="molecule type" value="Genomic_DNA"/>
</dbReference>